<dbReference type="EMBL" id="CP033361">
    <property type="protein sequence ID" value="QKC79354.1"/>
    <property type="molecule type" value="Genomic_DNA"/>
</dbReference>
<protein>
    <submittedName>
        <fullName evidence="1">Uncharacterized protein</fullName>
    </submittedName>
</protein>
<dbReference type="AlphaFoldDB" id="A0A6M7UQS2"/>
<accession>A0A6M7UQS2</accession>
<dbReference type="GO" id="GO:0015940">
    <property type="term" value="P:pantothenate biosynthetic process"/>
    <property type="evidence" value="ECO:0007669"/>
    <property type="project" value="InterPro"/>
</dbReference>
<gene>
    <name evidence="1" type="ORF">EB233_31130</name>
</gene>
<dbReference type="InterPro" id="IPR014729">
    <property type="entry name" value="Rossmann-like_a/b/a_fold"/>
</dbReference>
<dbReference type="Proteomes" id="UP000503339">
    <property type="component" value="Chromosome"/>
</dbReference>
<sequence length="160" mass="17766">MKVAPLHEGPLSLVRAALQRADRVILTSSRSSSTTAADVAAYPPTEHEDAAKLLGAGCFTRRKRDVSRVVATCRGERGERRLCVAFGDGVARLVTKLFSRPLLVRPSWRERFPAVETRAPFCPLSRDHRLSEKAQSHGWAIAILSCRPRSAWRSPKAKYC</sequence>
<evidence type="ECO:0000313" key="1">
    <source>
        <dbReference type="EMBL" id="QKC79354.1"/>
    </source>
</evidence>
<dbReference type="Pfam" id="PF02569">
    <property type="entry name" value="Pantoate_ligase"/>
    <property type="match status" value="1"/>
</dbReference>
<dbReference type="KEGG" id="merd:EB233_31130"/>
<reference evidence="1 2" key="1">
    <citation type="submission" date="2018-10" db="EMBL/GenBank/DDBJ databases">
        <authorList>
            <person name="Perry B.J."/>
            <person name="Sullivan J.T."/>
            <person name="Murphy R.J.T."/>
            <person name="Ramsay J.P."/>
            <person name="Ronson C.W."/>
        </authorList>
    </citation>
    <scope>NUCLEOTIDE SEQUENCE [LARGE SCALE GENOMIC DNA]</scope>
    <source>
        <strain evidence="1 2">NZP2014</strain>
    </source>
</reference>
<keyword evidence="2" id="KW-1185">Reference proteome</keyword>
<name>A0A6M7UQS2_9HYPH</name>
<dbReference type="SUPFAM" id="SSF52374">
    <property type="entry name" value="Nucleotidylyl transferase"/>
    <property type="match status" value="1"/>
</dbReference>
<dbReference type="InterPro" id="IPR003721">
    <property type="entry name" value="Pantoate_ligase"/>
</dbReference>
<organism evidence="1 2">
    <name type="scientific">Mesorhizobium erdmanii</name>
    <dbReference type="NCBI Taxonomy" id="1777866"/>
    <lineage>
        <taxon>Bacteria</taxon>
        <taxon>Pseudomonadati</taxon>
        <taxon>Pseudomonadota</taxon>
        <taxon>Alphaproteobacteria</taxon>
        <taxon>Hyphomicrobiales</taxon>
        <taxon>Phyllobacteriaceae</taxon>
        <taxon>Mesorhizobium</taxon>
    </lineage>
</organism>
<dbReference type="Gene3D" id="3.40.50.620">
    <property type="entry name" value="HUPs"/>
    <property type="match status" value="1"/>
</dbReference>
<evidence type="ECO:0000313" key="2">
    <source>
        <dbReference type="Proteomes" id="UP000503339"/>
    </source>
</evidence>
<dbReference type="GO" id="GO:0004592">
    <property type="term" value="F:pantoate-beta-alanine ligase activity"/>
    <property type="evidence" value="ECO:0007669"/>
    <property type="project" value="InterPro"/>
</dbReference>
<dbReference type="RefSeq" id="WP_155765392.1">
    <property type="nucleotide sequence ID" value="NZ_CP033361.1"/>
</dbReference>
<proteinExistence type="predicted"/>